<accession>I3ZCI1</accession>
<dbReference type="EMBL" id="CP003379">
    <property type="protein sequence ID" value="AFL86949.1"/>
    <property type="molecule type" value="Genomic_DNA"/>
</dbReference>
<dbReference type="InterPro" id="IPR036388">
    <property type="entry name" value="WH-like_DNA-bd_sf"/>
</dbReference>
<evidence type="ECO:0000256" key="2">
    <source>
        <dbReference type="ARBA" id="ARBA00023163"/>
    </source>
</evidence>
<keyword evidence="1" id="KW-0805">Transcription regulation</keyword>
<dbReference type="OrthoDB" id="9767131at2"/>
<keyword evidence="5" id="KW-1185">Reference proteome</keyword>
<dbReference type="STRING" id="926566.Terro_0610"/>
<evidence type="ECO:0000259" key="3">
    <source>
        <dbReference type="PROSITE" id="PS51000"/>
    </source>
</evidence>
<dbReference type="KEGG" id="trs:Terro_0610"/>
<dbReference type="AlphaFoldDB" id="I3ZCI1"/>
<dbReference type="SUPFAM" id="SSF46785">
    <property type="entry name" value="Winged helix' DNA-binding domain"/>
    <property type="match status" value="1"/>
</dbReference>
<dbReference type="eggNOG" id="COG2378">
    <property type="taxonomic scope" value="Bacteria"/>
</dbReference>
<name>I3ZCI1_TERRK</name>
<proteinExistence type="predicted"/>
<organism evidence="4 5">
    <name type="scientific">Terriglobus roseus (strain DSM 18391 / NRRL B-41598 / KBS 63)</name>
    <dbReference type="NCBI Taxonomy" id="926566"/>
    <lineage>
        <taxon>Bacteria</taxon>
        <taxon>Pseudomonadati</taxon>
        <taxon>Acidobacteriota</taxon>
        <taxon>Terriglobia</taxon>
        <taxon>Terriglobales</taxon>
        <taxon>Acidobacteriaceae</taxon>
        <taxon>Terriglobus</taxon>
    </lineage>
</organism>
<keyword evidence="2" id="KW-0804">Transcription</keyword>
<evidence type="ECO:0000313" key="5">
    <source>
        <dbReference type="Proteomes" id="UP000006056"/>
    </source>
</evidence>
<dbReference type="InterPro" id="IPR013196">
    <property type="entry name" value="HTH_11"/>
</dbReference>
<reference evidence="4 5" key="1">
    <citation type="submission" date="2012-06" db="EMBL/GenBank/DDBJ databases">
        <title>Complete genome of Terriglobus roseus DSM 18391.</title>
        <authorList>
            <consortium name="US DOE Joint Genome Institute (JGI-PGF)"/>
            <person name="Lucas S."/>
            <person name="Copeland A."/>
            <person name="Lapidus A."/>
            <person name="Glavina del Rio T."/>
            <person name="Dalin E."/>
            <person name="Tice H."/>
            <person name="Bruce D."/>
            <person name="Goodwin L."/>
            <person name="Pitluck S."/>
            <person name="Peters L."/>
            <person name="Mikhailova N."/>
            <person name="Munk A.C.C."/>
            <person name="Kyrpides N."/>
            <person name="Mavromatis K."/>
            <person name="Ivanova N."/>
            <person name="Brettin T."/>
            <person name="Detter J.C."/>
            <person name="Han C."/>
            <person name="Larimer F."/>
            <person name="Land M."/>
            <person name="Hauser L."/>
            <person name="Markowitz V."/>
            <person name="Cheng J.-F."/>
            <person name="Hugenholtz P."/>
            <person name="Woyke T."/>
            <person name="Wu D."/>
            <person name="Brambilla E."/>
            <person name="Klenk H.-P."/>
            <person name="Eisen J.A."/>
        </authorList>
    </citation>
    <scope>NUCLEOTIDE SEQUENCE [LARGE SCALE GENOMIC DNA]</scope>
    <source>
        <strain evidence="5">DSM 18391 / NRRL B-41598 / KBS 63</strain>
    </source>
</reference>
<dbReference type="GO" id="GO:0003700">
    <property type="term" value="F:DNA-binding transcription factor activity"/>
    <property type="evidence" value="ECO:0007669"/>
    <property type="project" value="InterPro"/>
</dbReference>
<dbReference type="Gene3D" id="1.10.10.10">
    <property type="entry name" value="Winged helix-like DNA-binding domain superfamily/Winged helix DNA-binding domain"/>
    <property type="match status" value="1"/>
</dbReference>
<sequence length="232" mass="26616">MRRADRLFRIVSLLRSGRMMTGAQLAERLQISPRTLYRDVADLQRTGTPITGEAGVGYTLRKDEHLPPMHFTPEEMTALVLGARMAGAWGSESTQSAANDALVKIEAALPAEHRSRVDRVLLFAPSFAHPAQTRKLLDRLHEACTKNRVMRFGYTDEAGRETERAVHPLGLFFWGNRWTLVAWCRRRDDFRHFRLDRMREVAVSDEVFASKRGQRLQDFIRKVRSEKQPAEA</sequence>
<dbReference type="InterPro" id="IPR001034">
    <property type="entry name" value="DeoR_HTH"/>
</dbReference>
<evidence type="ECO:0000256" key="1">
    <source>
        <dbReference type="ARBA" id="ARBA00023015"/>
    </source>
</evidence>
<dbReference type="PANTHER" id="PTHR34580">
    <property type="match status" value="1"/>
</dbReference>
<dbReference type="Pfam" id="PF13280">
    <property type="entry name" value="WYL"/>
    <property type="match status" value="1"/>
</dbReference>
<dbReference type="RefSeq" id="WP_014784518.1">
    <property type="nucleotide sequence ID" value="NC_018014.1"/>
</dbReference>
<dbReference type="HOGENOM" id="CLU_041141_7_1_0"/>
<gene>
    <name evidence="4" type="ordered locus">Terro_0610</name>
</gene>
<dbReference type="Proteomes" id="UP000006056">
    <property type="component" value="Chromosome"/>
</dbReference>
<evidence type="ECO:0000313" key="4">
    <source>
        <dbReference type="EMBL" id="AFL86949.1"/>
    </source>
</evidence>
<dbReference type="PROSITE" id="PS51000">
    <property type="entry name" value="HTH_DEOR_2"/>
    <property type="match status" value="1"/>
</dbReference>
<dbReference type="InterPro" id="IPR026881">
    <property type="entry name" value="WYL_dom"/>
</dbReference>
<dbReference type="PANTHER" id="PTHR34580:SF3">
    <property type="entry name" value="PROTEIN PAFB"/>
    <property type="match status" value="1"/>
</dbReference>
<dbReference type="InterPro" id="IPR036390">
    <property type="entry name" value="WH_DNA-bd_sf"/>
</dbReference>
<protein>
    <submittedName>
        <fullName evidence="4">Putative transcriptional regulator</fullName>
    </submittedName>
</protein>
<feature type="domain" description="HTH deoR-type" evidence="3">
    <location>
        <begin position="3"/>
        <end position="58"/>
    </location>
</feature>
<dbReference type="PROSITE" id="PS52050">
    <property type="entry name" value="WYL"/>
    <property type="match status" value="1"/>
</dbReference>
<dbReference type="InterPro" id="IPR051534">
    <property type="entry name" value="CBASS_pafABC_assoc_protein"/>
</dbReference>
<dbReference type="Pfam" id="PF08279">
    <property type="entry name" value="HTH_11"/>
    <property type="match status" value="1"/>
</dbReference>